<evidence type="ECO:0000313" key="7">
    <source>
        <dbReference type="EMBL" id="CAD8690642.1"/>
    </source>
</evidence>
<accession>A0A7S0RY95</accession>
<dbReference type="Pfam" id="PF00550">
    <property type="entry name" value="PP-binding"/>
    <property type="match status" value="1"/>
</dbReference>
<evidence type="ECO:0000259" key="6">
    <source>
        <dbReference type="PROSITE" id="PS50075"/>
    </source>
</evidence>
<evidence type="ECO:0000256" key="2">
    <source>
        <dbReference type="ARBA" id="ARBA00022553"/>
    </source>
</evidence>
<dbReference type="InterPro" id="IPR008979">
    <property type="entry name" value="Galactose-bd-like_sf"/>
</dbReference>
<dbReference type="GO" id="GO:0043041">
    <property type="term" value="P:amino acid activation for nonribosomal peptide biosynthetic process"/>
    <property type="evidence" value="ECO:0007669"/>
    <property type="project" value="TreeGrafter"/>
</dbReference>
<name>A0A7S0RY95_9CHLO</name>
<dbReference type="PANTHER" id="PTHR45527">
    <property type="entry name" value="NONRIBOSOMAL PEPTIDE SYNTHETASE"/>
    <property type="match status" value="1"/>
</dbReference>
<dbReference type="SUPFAM" id="SSF49785">
    <property type="entry name" value="Galactose-binding domain-like"/>
    <property type="match status" value="1"/>
</dbReference>
<dbReference type="InterPro" id="IPR020845">
    <property type="entry name" value="AMP-binding_CS"/>
</dbReference>
<evidence type="ECO:0000256" key="4">
    <source>
        <dbReference type="ARBA" id="ARBA00022801"/>
    </source>
</evidence>
<dbReference type="InterPro" id="IPR029058">
    <property type="entry name" value="AB_hydrolase_fold"/>
</dbReference>
<evidence type="ECO:0000256" key="1">
    <source>
        <dbReference type="ARBA" id="ARBA00022450"/>
    </source>
</evidence>
<dbReference type="GO" id="GO:0072330">
    <property type="term" value="P:monocarboxylic acid biosynthetic process"/>
    <property type="evidence" value="ECO:0007669"/>
    <property type="project" value="UniProtKB-ARBA"/>
</dbReference>
<feature type="region of interest" description="Disordered" evidence="5">
    <location>
        <begin position="1655"/>
        <end position="1681"/>
    </location>
</feature>
<dbReference type="GO" id="GO:0044550">
    <property type="term" value="P:secondary metabolite biosynthetic process"/>
    <property type="evidence" value="ECO:0007669"/>
    <property type="project" value="TreeGrafter"/>
</dbReference>
<dbReference type="GO" id="GO:0031177">
    <property type="term" value="F:phosphopantetheine binding"/>
    <property type="evidence" value="ECO:0007669"/>
    <property type="project" value="InterPro"/>
</dbReference>
<dbReference type="Gene3D" id="1.10.3020.10">
    <property type="entry name" value="alpha-amino acid ester hydrolase ( Helical cap domain)"/>
    <property type="match status" value="1"/>
</dbReference>
<dbReference type="InterPro" id="IPR045851">
    <property type="entry name" value="AMP-bd_C_sf"/>
</dbReference>
<feature type="region of interest" description="Disordered" evidence="5">
    <location>
        <begin position="588"/>
        <end position="625"/>
    </location>
</feature>
<feature type="domain" description="Carrier" evidence="6">
    <location>
        <begin position="1147"/>
        <end position="1222"/>
    </location>
</feature>
<keyword evidence="2" id="KW-0597">Phosphoprotein</keyword>
<reference evidence="7" key="1">
    <citation type="submission" date="2021-01" db="EMBL/GenBank/DDBJ databases">
        <authorList>
            <person name="Corre E."/>
            <person name="Pelletier E."/>
            <person name="Niang G."/>
            <person name="Scheremetjew M."/>
            <person name="Finn R."/>
            <person name="Kale V."/>
            <person name="Holt S."/>
            <person name="Cochrane G."/>
            <person name="Meng A."/>
            <person name="Brown T."/>
            <person name="Cohen L."/>
        </authorList>
    </citation>
    <scope>NUCLEOTIDE SEQUENCE</scope>
    <source>
        <strain evidence="7">CCMP722</strain>
    </source>
</reference>
<keyword evidence="1" id="KW-0596">Phosphopantetheine</keyword>
<dbReference type="Gene3D" id="3.30.559.30">
    <property type="entry name" value="Nonribosomal peptide synthetase, condensation domain"/>
    <property type="match status" value="1"/>
</dbReference>
<dbReference type="SUPFAM" id="SSF47336">
    <property type="entry name" value="ACP-like"/>
    <property type="match status" value="1"/>
</dbReference>
<dbReference type="InterPro" id="IPR005674">
    <property type="entry name" value="CocE/Ser_esterase"/>
</dbReference>
<dbReference type="GO" id="GO:0008239">
    <property type="term" value="F:dipeptidyl-peptidase activity"/>
    <property type="evidence" value="ECO:0007669"/>
    <property type="project" value="InterPro"/>
</dbReference>
<dbReference type="EMBL" id="HBFA01039363">
    <property type="protein sequence ID" value="CAD8690642.1"/>
    <property type="molecule type" value="Transcribed_RNA"/>
</dbReference>
<dbReference type="NCBIfam" id="TIGR01733">
    <property type="entry name" value="AA-adenyl-dom"/>
    <property type="match status" value="1"/>
</dbReference>
<dbReference type="SMART" id="SM00823">
    <property type="entry name" value="PKS_PP"/>
    <property type="match status" value="1"/>
</dbReference>
<dbReference type="InterPro" id="IPR013216">
    <property type="entry name" value="Methyltransf_11"/>
</dbReference>
<evidence type="ECO:0000256" key="3">
    <source>
        <dbReference type="ARBA" id="ARBA00022598"/>
    </source>
</evidence>
<dbReference type="Pfam" id="PF08241">
    <property type="entry name" value="Methyltransf_11"/>
    <property type="match status" value="1"/>
</dbReference>
<dbReference type="InterPro" id="IPR010071">
    <property type="entry name" value="AA_adenyl_dom"/>
</dbReference>
<dbReference type="InterPro" id="IPR013736">
    <property type="entry name" value="Xaa-Pro_dipept_C"/>
</dbReference>
<dbReference type="Gene3D" id="2.30.38.10">
    <property type="entry name" value="Luciferase, Domain 3"/>
    <property type="match status" value="1"/>
</dbReference>
<dbReference type="InterPro" id="IPR000383">
    <property type="entry name" value="Xaa-Pro-like_dom"/>
</dbReference>
<dbReference type="Gene3D" id="3.40.50.150">
    <property type="entry name" value="Vaccinia Virus protein VP39"/>
    <property type="match status" value="1"/>
</dbReference>
<dbReference type="GO" id="GO:0016874">
    <property type="term" value="F:ligase activity"/>
    <property type="evidence" value="ECO:0007669"/>
    <property type="project" value="UniProtKB-KW"/>
</dbReference>
<dbReference type="Gene3D" id="3.40.50.1820">
    <property type="entry name" value="alpha/beta hydrolase"/>
    <property type="match status" value="2"/>
</dbReference>
<dbReference type="CDD" id="cd02440">
    <property type="entry name" value="AdoMet_MTases"/>
    <property type="match status" value="1"/>
</dbReference>
<dbReference type="FunFam" id="3.40.50.980:FF:000001">
    <property type="entry name" value="Non-ribosomal peptide synthetase"/>
    <property type="match status" value="1"/>
</dbReference>
<dbReference type="PANTHER" id="PTHR45527:SF1">
    <property type="entry name" value="FATTY ACID SYNTHASE"/>
    <property type="match status" value="1"/>
</dbReference>
<sequence>MSQEPEAIISFSDGASSWKMPTWAAKKVAAATASDVICATLPSGRFSWALQLQMNGDQSVAGSLSYDKDRYFFDGEAKQVAGHFVRLLELLAEGCTTPVSSVSYMQAAEQEKLLKTYNATEMKLPSCGVHQLFEQQAAANPKAVALEFSELSQGITYEELNTKANKLAHHLQASGVKKGDLVGVFLERSPELMTALLAVQKAGAGYVPLDPLYPKDRITMMLEDSKATVVVTAKDISATLGLPAVAPPKLICLDGDAAAIAAASGANPNVAVDAPATQLMYVIFTSGSTGRPKGVQICHEAMVNFLLSFKSMLGTGPSDAFVAVTTVCFDIAGLELYLPLVSGAKVVLAKRDESGCPDQLGNLVAKYGATILQATPATWRMLVRADWGGNPKLRALCGGEPLPAALKNELTPKVGELWNVYGPTETTVWSTCTCLARGGKALCENVPIGKPVANTTIYVLDKLGNLLPAGVPGELWIGGLGLSPGYFGRDDLTVERFVACPFEKAGAKMYNTGDVAKWNPATDMLECMGRVDNQVKIRGFRIELAEIETQMARAEGVVQAVVDAQIDPQGDGSEKRLVAYLVMDEEAEEVAESTAAEEEESVAPSEPEAEAELEASEPKAGGLQKVMSSKKDLETIASWGAIYDSAYSSQNAVNDDPTLNFSGYDNSFTPRIPHELHVVKEWVERTCDRVLRLKPRRCLELGCGNGMILLRCAKHCERYVAADLSETAVDYVKDIMKRPQFRSLKEDNIVETALGGAHESMRFVQERLDTIVCNGVSMYFPSAAYLLECVQEALAAVEPGGTFFLGDVRCNKVIYHFHGAAQLYQAKEELSVEELRVRINKSVRYEKELLVDPELFMLLPGRIPGLAAVELDIKRGEYHSEFSMFRYDVTFHKAKGDPRTAKPTVFMPYEVEAYSPEKHSAEGLRKVLTESRPPVLAVSGMVDGRLAMCESMVQKMRHGTGHSTNAKDLLEEVMTGAAEMAPVEPEQIYRLGESLGYRTEIFWDVKEAVKMDVLFVDDKQVQPGTFVESIALKCARKHFGTDNGGAVVLPESELQQDYELYTNKGQLAAGLQIGLGSSNRAPLTVRQVTVIRDHLRQSLPEYMVPSAFVGLEKIPQTNNGKVDRKALPGPSLEDMAATIGRLEDLVPPEGPTETALAEIWRELLGVPDVSATDDFFELGGHSLLAMQMLGKIREALACSVSLTQLINVSALRELAAFIDERNAKQASAPVAGGAVQLSADPPVLKVVPEAEFPYAVKCVPEMAVAMTENRGETVRLAGRAWIPESRTGAAVKVPCLVDVIPYRKSDGTVEVDSATYPYLAGQGFACVRLDNRGTGDSEGTLDDEYSQTGLDDLSAAVEWAAAQPWCDGQVVLMGVSWGGIAALQAAAAPSPHLAGVIAMCASERRFEDDMHYQGGSLLSANLSWGAWMLHTIAQPPNPACAEPAPFKTAGAWRGAWLERLEALQPPMARWLARSKAESPYWNDRSLKKVPGGAPRIPVLALGGAAAGGYFNSVPRLSAAANKVRVAPVRAVVGPWAHQFPHLSAVGPQYPLLQEISQWMTDRFVQKAAVEKGSLQFLVYPTKVISPKEEEGGETAPGVWLAFEDAVHAEQVCASKRVQLAGLAPAGAAAGAAGDVALVDTAAAAAEALAKGDAKARPAGKAGGAWWTVSGDKAEMPGDQQEEDARAACFDGAALAEDTLVLGTPSLEVELAAEAGQKVAGNLVARLCAVAPNGESTRLSYGVVNLTAEKWGQSAHTTVQLNYTARVVPAGYKLRVALSRDYWPIVFPQPAAAPVKVKVGGSALALPTAPLSMAEVAVAAAGAGAAMPGPEVHLSKAEAVSTLRNGTFSYVEAYDAAAKALKAVRTEDRGVRRMDTRGAAEVEVFTKEEHVLGAQHSARSDAPGASHSVEWRSVLKQPVAAGGAWTGETVVTAAMRGLPEYFELKSRVEATEGGKLLFEREWVERVPRIDI</sequence>
<gene>
    <name evidence="7" type="ORF">POBO1169_LOCUS19668</name>
</gene>
<dbReference type="GO" id="GO:0005737">
    <property type="term" value="C:cytoplasm"/>
    <property type="evidence" value="ECO:0007669"/>
    <property type="project" value="TreeGrafter"/>
</dbReference>
<dbReference type="SUPFAM" id="SSF53474">
    <property type="entry name" value="alpha/beta-Hydrolases"/>
    <property type="match status" value="1"/>
</dbReference>
<dbReference type="InterPro" id="IPR009081">
    <property type="entry name" value="PP-bd_ACP"/>
</dbReference>
<dbReference type="SUPFAM" id="SSF53335">
    <property type="entry name" value="S-adenosyl-L-methionine-dependent methyltransferases"/>
    <property type="match status" value="1"/>
</dbReference>
<dbReference type="Gene3D" id="2.60.120.260">
    <property type="entry name" value="Galactose-binding domain-like"/>
    <property type="match status" value="1"/>
</dbReference>
<dbReference type="SUPFAM" id="SSF56801">
    <property type="entry name" value="Acetyl-CoA synthetase-like"/>
    <property type="match status" value="1"/>
</dbReference>
<proteinExistence type="predicted"/>
<dbReference type="PROSITE" id="PS50075">
    <property type="entry name" value="CARRIER"/>
    <property type="match status" value="1"/>
</dbReference>
<dbReference type="GO" id="GO:0008757">
    <property type="term" value="F:S-adenosylmethionine-dependent methyltransferase activity"/>
    <property type="evidence" value="ECO:0007669"/>
    <property type="project" value="InterPro"/>
</dbReference>
<dbReference type="FunFam" id="1.10.1200.10:FF:000016">
    <property type="entry name" value="Non-ribosomal peptide synthase"/>
    <property type="match status" value="1"/>
</dbReference>
<dbReference type="InterPro" id="IPR006162">
    <property type="entry name" value="Ppantetheine_attach_site"/>
</dbReference>
<dbReference type="InterPro" id="IPR020806">
    <property type="entry name" value="PKS_PP-bd"/>
</dbReference>
<dbReference type="InterPro" id="IPR029063">
    <property type="entry name" value="SAM-dependent_MTases_sf"/>
</dbReference>
<dbReference type="Pfam" id="PF02129">
    <property type="entry name" value="Peptidase_S15"/>
    <property type="match status" value="1"/>
</dbReference>
<evidence type="ECO:0000256" key="5">
    <source>
        <dbReference type="SAM" id="MobiDB-lite"/>
    </source>
</evidence>
<dbReference type="Pfam" id="PF08530">
    <property type="entry name" value="PepX_C"/>
    <property type="match status" value="1"/>
</dbReference>
<dbReference type="InterPro" id="IPR000873">
    <property type="entry name" value="AMP-dep_synth/lig_dom"/>
</dbReference>
<keyword evidence="4" id="KW-0378">Hydrolase</keyword>
<protein>
    <recommendedName>
        <fullName evidence="6">Carrier domain-containing protein</fullName>
    </recommendedName>
</protein>
<dbReference type="Gene3D" id="3.40.50.980">
    <property type="match status" value="2"/>
</dbReference>
<dbReference type="NCBIfam" id="TIGR00976">
    <property type="entry name" value="CocE_NonD"/>
    <property type="match status" value="1"/>
</dbReference>
<dbReference type="PROSITE" id="PS00455">
    <property type="entry name" value="AMP_BINDING"/>
    <property type="match status" value="1"/>
</dbReference>
<dbReference type="SMART" id="SM00939">
    <property type="entry name" value="PepX_C"/>
    <property type="match status" value="1"/>
</dbReference>
<keyword evidence="3" id="KW-0436">Ligase</keyword>
<dbReference type="Pfam" id="PF00501">
    <property type="entry name" value="AMP-binding"/>
    <property type="match status" value="1"/>
</dbReference>
<dbReference type="Gene3D" id="3.30.300.30">
    <property type="match status" value="2"/>
</dbReference>
<dbReference type="PROSITE" id="PS00012">
    <property type="entry name" value="PHOSPHOPANTETHEINE"/>
    <property type="match status" value="1"/>
</dbReference>
<feature type="compositionally biased region" description="Acidic residues" evidence="5">
    <location>
        <begin position="588"/>
        <end position="615"/>
    </location>
</feature>
<dbReference type="InterPro" id="IPR036736">
    <property type="entry name" value="ACP-like_sf"/>
</dbReference>
<organism evidence="7">
    <name type="scientific">Pyramimonas obovata</name>
    <dbReference type="NCBI Taxonomy" id="1411642"/>
    <lineage>
        <taxon>Eukaryota</taxon>
        <taxon>Viridiplantae</taxon>
        <taxon>Chlorophyta</taxon>
        <taxon>Pyramimonadophyceae</taxon>
        <taxon>Pyramimonadales</taxon>
        <taxon>Pyramimonadaceae</taxon>
        <taxon>Pyramimonas</taxon>
        <taxon>Pyramimonas incertae sedis</taxon>
    </lineage>
</organism>